<dbReference type="PANTHER" id="PTHR35393">
    <property type="entry name" value="CHROMOSOME 1, WHOLE GENOME SHOTGUN SEQUENCE"/>
    <property type="match status" value="1"/>
</dbReference>
<proteinExistence type="predicted"/>
<dbReference type="EMBL" id="KN822144">
    <property type="protein sequence ID" value="KIM54925.1"/>
    <property type="molecule type" value="Genomic_DNA"/>
</dbReference>
<keyword evidence="4" id="KW-1185">Reference proteome</keyword>
<feature type="domain" description="SigF-like NTF2-like" evidence="2">
    <location>
        <begin position="1"/>
        <end position="167"/>
    </location>
</feature>
<evidence type="ECO:0000313" key="4">
    <source>
        <dbReference type="Proteomes" id="UP000053989"/>
    </source>
</evidence>
<protein>
    <recommendedName>
        <fullName evidence="2">SigF-like NTF2-like domain-containing protein</fullName>
    </recommendedName>
</protein>
<organism evidence="3 4">
    <name type="scientific">Scleroderma citrinum Foug A</name>
    <dbReference type="NCBI Taxonomy" id="1036808"/>
    <lineage>
        <taxon>Eukaryota</taxon>
        <taxon>Fungi</taxon>
        <taxon>Dikarya</taxon>
        <taxon>Basidiomycota</taxon>
        <taxon>Agaricomycotina</taxon>
        <taxon>Agaricomycetes</taxon>
        <taxon>Agaricomycetidae</taxon>
        <taxon>Boletales</taxon>
        <taxon>Sclerodermatineae</taxon>
        <taxon>Sclerodermataceae</taxon>
        <taxon>Scleroderma</taxon>
    </lineage>
</organism>
<gene>
    <name evidence="3" type="ORF">SCLCIDRAFT_135731</name>
</gene>
<dbReference type="Pfam" id="PF24840">
    <property type="entry name" value="NTF2_SigF"/>
    <property type="match status" value="1"/>
</dbReference>
<dbReference type="AlphaFoldDB" id="A0A0C3D269"/>
<dbReference type="STRING" id="1036808.A0A0C3D269"/>
<feature type="transmembrane region" description="Helical" evidence="1">
    <location>
        <begin position="138"/>
        <end position="159"/>
    </location>
</feature>
<keyword evidence="1" id="KW-0812">Transmembrane</keyword>
<dbReference type="InterPro" id="IPR057514">
    <property type="entry name" value="NTF2_SigF"/>
</dbReference>
<sequence length="203" mass="23557">MENPENDLYRVFPLLMSSKDPTVLHKAMERFFTPDVSFRHPLSVVKSGPNSRQTLFGVYEWYRIISPGTVAIIDELVYDREKNIVYMDVSQTFHLRFIPVPVRSSRLLIRLRLVERDNHFYIKEQEDFFHPDDLMNCLFPPLSPVVAFFLQLIAIAALLSSKIYSRLNAIWLALFRISDVGASPGRPGDNHVNEARRNTQYGQ</sequence>
<dbReference type="Proteomes" id="UP000053989">
    <property type="component" value="Unassembled WGS sequence"/>
</dbReference>
<evidence type="ECO:0000259" key="2">
    <source>
        <dbReference type="Pfam" id="PF24840"/>
    </source>
</evidence>
<accession>A0A0C3D269</accession>
<name>A0A0C3D269_9AGAM</name>
<reference evidence="3 4" key="1">
    <citation type="submission" date="2014-04" db="EMBL/GenBank/DDBJ databases">
        <authorList>
            <consortium name="DOE Joint Genome Institute"/>
            <person name="Kuo A."/>
            <person name="Kohler A."/>
            <person name="Nagy L.G."/>
            <person name="Floudas D."/>
            <person name="Copeland A."/>
            <person name="Barry K.W."/>
            <person name="Cichocki N."/>
            <person name="Veneault-Fourrey C."/>
            <person name="LaButti K."/>
            <person name="Lindquist E.A."/>
            <person name="Lipzen A."/>
            <person name="Lundell T."/>
            <person name="Morin E."/>
            <person name="Murat C."/>
            <person name="Sun H."/>
            <person name="Tunlid A."/>
            <person name="Henrissat B."/>
            <person name="Grigoriev I.V."/>
            <person name="Hibbett D.S."/>
            <person name="Martin F."/>
            <person name="Nordberg H.P."/>
            <person name="Cantor M.N."/>
            <person name="Hua S.X."/>
        </authorList>
    </citation>
    <scope>NUCLEOTIDE SEQUENCE [LARGE SCALE GENOMIC DNA]</scope>
    <source>
        <strain evidence="3 4">Foug A</strain>
    </source>
</reference>
<evidence type="ECO:0000256" key="1">
    <source>
        <dbReference type="SAM" id="Phobius"/>
    </source>
</evidence>
<evidence type="ECO:0000313" key="3">
    <source>
        <dbReference type="EMBL" id="KIM54925.1"/>
    </source>
</evidence>
<dbReference type="HOGENOM" id="CLU_079426_1_0_1"/>
<reference evidence="4" key="2">
    <citation type="submission" date="2015-01" db="EMBL/GenBank/DDBJ databases">
        <title>Evolutionary Origins and Diversification of the Mycorrhizal Mutualists.</title>
        <authorList>
            <consortium name="DOE Joint Genome Institute"/>
            <consortium name="Mycorrhizal Genomics Consortium"/>
            <person name="Kohler A."/>
            <person name="Kuo A."/>
            <person name="Nagy L.G."/>
            <person name="Floudas D."/>
            <person name="Copeland A."/>
            <person name="Barry K.W."/>
            <person name="Cichocki N."/>
            <person name="Veneault-Fourrey C."/>
            <person name="LaButti K."/>
            <person name="Lindquist E.A."/>
            <person name="Lipzen A."/>
            <person name="Lundell T."/>
            <person name="Morin E."/>
            <person name="Murat C."/>
            <person name="Riley R."/>
            <person name="Ohm R."/>
            <person name="Sun H."/>
            <person name="Tunlid A."/>
            <person name="Henrissat B."/>
            <person name="Grigoriev I.V."/>
            <person name="Hibbett D.S."/>
            <person name="Martin F."/>
        </authorList>
    </citation>
    <scope>NUCLEOTIDE SEQUENCE [LARGE SCALE GENOMIC DNA]</scope>
    <source>
        <strain evidence="4">Foug A</strain>
    </source>
</reference>
<keyword evidence="1" id="KW-0472">Membrane</keyword>
<dbReference type="InParanoid" id="A0A0C3D269"/>
<keyword evidence="1" id="KW-1133">Transmembrane helix</keyword>
<dbReference type="PANTHER" id="PTHR35393:SF1">
    <property type="entry name" value="SNOAL-LIKE DOMAIN-CONTAINING PROTEIN"/>
    <property type="match status" value="1"/>
</dbReference>
<dbReference type="OrthoDB" id="2344312at2759"/>